<dbReference type="Proteomes" id="UP001054945">
    <property type="component" value="Unassembled WGS sequence"/>
</dbReference>
<evidence type="ECO:0000256" key="4">
    <source>
        <dbReference type="RuleBase" id="RU361183"/>
    </source>
</evidence>
<dbReference type="InterPro" id="IPR006026">
    <property type="entry name" value="Peptidase_Metallo"/>
</dbReference>
<accession>A0AAV4RHY1</accession>
<dbReference type="PANTHER" id="PTHR10127">
    <property type="entry name" value="DISCOIDIN, CUB, EGF, LAMININ , AND ZINC METALLOPROTEASE DOMAIN CONTAINING"/>
    <property type="match status" value="1"/>
</dbReference>
<comment type="cofactor">
    <cofactor evidence="3 4">
        <name>Zn(2+)</name>
        <dbReference type="ChEBI" id="CHEBI:29105"/>
    </cofactor>
    <text evidence="3 4">Binds 1 zinc ion per subunit.</text>
</comment>
<dbReference type="SMART" id="SM00235">
    <property type="entry name" value="ZnMc"/>
    <property type="match status" value="1"/>
</dbReference>
<feature type="signal peptide" evidence="4">
    <location>
        <begin position="1"/>
        <end position="18"/>
    </location>
</feature>
<dbReference type="InterPro" id="IPR034035">
    <property type="entry name" value="Astacin-like_dom"/>
</dbReference>
<organism evidence="6 7">
    <name type="scientific">Caerostris extrusa</name>
    <name type="common">Bark spider</name>
    <name type="synonym">Caerostris bankana</name>
    <dbReference type="NCBI Taxonomy" id="172846"/>
    <lineage>
        <taxon>Eukaryota</taxon>
        <taxon>Metazoa</taxon>
        <taxon>Ecdysozoa</taxon>
        <taxon>Arthropoda</taxon>
        <taxon>Chelicerata</taxon>
        <taxon>Arachnida</taxon>
        <taxon>Araneae</taxon>
        <taxon>Araneomorphae</taxon>
        <taxon>Entelegynae</taxon>
        <taxon>Araneoidea</taxon>
        <taxon>Araneidae</taxon>
        <taxon>Caerostris</taxon>
    </lineage>
</organism>
<keyword evidence="3 4" id="KW-0862">Zinc</keyword>
<keyword evidence="3 4" id="KW-0482">Metalloprotease</keyword>
<keyword evidence="4" id="KW-0732">Signal</keyword>
<feature type="chain" id="PRO_5043096294" description="Metalloendopeptidase" evidence="4">
    <location>
        <begin position="19"/>
        <end position="242"/>
    </location>
</feature>
<evidence type="ECO:0000259" key="5">
    <source>
        <dbReference type="PROSITE" id="PS51864"/>
    </source>
</evidence>
<evidence type="ECO:0000256" key="3">
    <source>
        <dbReference type="PROSITE-ProRule" id="PRU01211"/>
    </source>
</evidence>
<comment type="function">
    <text evidence="2">Zinc metalloprotease. Provoques deadhesion of endothelial cells from cell cultures, and also degradation of fibronectin, fibrinogen and gelatin in vitro. Its role in the venom is not fully understood but it might act as a spreading factor that facilitates diffusion of other venom toxins. Alternatively, it might be involved in the proteolytic processing of other venom toxins or it might play a role in extra-oral digestion of prey.</text>
</comment>
<dbReference type="EMBL" id="BPLR01007903">
    <property type="protein sequence ID" value="GIY20536.1"/>
    <property type="molecule type" value="Genomic_DNA"/>
</dbReference>
<dbReference type="PRINTS" id="PR00480">
    <property type="entry name" value="ASTACIN"/>
</dbReference>
<feature type="binding site" evidence="3">
    <location>
        <position position="139"/>
    </location>
    <ligand>
        <name>Zn(2+)</name>
        <dbReference type="ChEBI" id="CHEBI:29105"/>
        <note>catalytic</note>
    </ligand>
</feature>
<evidence type="ECO:0000256" key="1">
    <source>
        <dbReference type="ARBA" id="ARBA00011245"/>
    </source>
</evidence>
<evidence type="ECO:0000313" key="7">
    <source>
        <dbReference type="Proteomes" id="UP001054945"/>
    </source>
</evidence>
<keyword evidence="3 4" id="KW-0479">Metal-binding</keyword>
<feature type="binding site" evidence="3">
    <location>
        <position position="143"/>
    </location>
    <ligand>
        <name>Zn(2+)</name>
        <dbReference type="ChEBI" id="CHEBI:29105"/>
        <note>catalytic</note>
    </ligand>
</feature>
<keyword evidence="7" id="KW-1185">Reference proteome</keyword>
<proteinExistence type="predicted"/>
<dbReference type="GO" id="GO:0006508">
    <property type="term" value="P:proteolysis"/>
    <property type="evidence" value="ECO:0007669"/>
    <property type="project" value="UniProtKB-KW"/>
</dbReference>
<comment type="caution">
    <text evidence="3">Lacks conserved residue(s) required for the propagation of feature annotation.</text>
</comment>
<dbReference type="EC" id="3.4.24.-" evidence="4"/>
<dbReference type="GO" id="GO:0004222">
    <property type="term" value="F:metalloendopeptidase activity"/>
    <property type="evidence" value="ECO:0007669"/>
    <property type="project" value="UniProtKB-UniRule"/>
</dbReference>
<dbReference type="CDD" id="cd04280">
    <property type="entry name" value="ZnMc_astacin_like"/>
    <property type="match status" value="1"/>
</dbReference>
<gene>
    <name evidence="6" type="ORF">CEXT_355551</name>
</gene>
<dbReference type="InterPro" id="IPR001506">
    <property type="entry name" value="Peptidase_M12A"/>
</dbReference>
<dbReference type="Pfam" id="PF01400">
    <property type="entry name" value="Astacin"/>
    <property type="match status" value="1"/>
</dbReference>
<comment type="subunit">
    <text evidence="1">Monomer.</text>
</comment>
<evidence type="ECO:0000313" key="6">
    <source>
        <dbReference type="EMBL" id="GIY20536.1"/>
    </source>
</evidence>
<evidence type="ECO:0000256" key="2">
    <source>
        <dbReference type="ARBA" id="ARBA00025529"/>
    </source>
</evidence>
<feature type="active site" evidence="3">
    <location>
        <position position="140"/>
    </location>
</feature>
<dbReference type="AlphaFoldDB" id="A0AAV4RHY1"/>
<dbReference type="Gene3D" id="3.40.390.10">
    <property type="entry name" value="Collagenase (Catalytic Domain)"/>
    <property type="match status" value="1"/>
</dbReference>
<feature type="domain" description="Peptidase M12A" evidence="5">
    <location>
        <begin position="50"/>
        <end position="242"/>
    </location>
</feature>
<name>A0AAV4RHY1_CAEEX</name>
<comment type="caution">
    <text evidence="6">The sequence shown here is derived from an EMBL/GenBank/DDBJ whole genome shotgun (WGS) entry which is preliminary data.</text>
</comment>
<reference evidence="6 7" key="1">
    <citation type="submission" date="2021-06" db="EMBL/GenBank/DDBJ databases">
        <title>Caerostris extrusa draft genome.</title>
        <authorList>
            <person name="Kono N."/>
            <person name="Arakawa K."/>
        </authorList>
    </citation>
    <scope>NUCLEOTIDE SEQUENCE [LARGE SCALE GENOMIC DNA]</scope>
</reference>
<keyword evidence="3 4" id="KW-0645">Protease</keyword>
<dbReference type="SUPFAM" id="SSF55486">
    <property type="entry name" value="Metalloproteases ('zincins'), catalytic domain"/>
    <property type="match status" value="1"/>
</dbReference>
<dbReference type="GO" id="GO:0008270">
    <property type="term" value="F:zinc ion binding"/>
    <property type="evidence" value="ECO:0007669"/>
    <property type="project" value="UniProtKB-UniRule"/>
</dbReference>
<dbReference type="PROSITE" id="PS51864">
    <property type="entry name" value="ASTACIN"/>
    <property type="match status" value="1"/>
</dbReference>
<dbReference type="InterPro" id="IPR024079">
    <property type="entry name" value="MetalloPept_cat_dom_sf"/>
</dbReference>
<protein>
    <recommendedName>
        <fullName evidence="4">Metalloendopeptidase</fullName>
        <ecNumber evidence="4">3.4.24.-</ecNumber>
    </recommendedName>
</protein>
<sequence>MMQFLILLVLAVTATVNADYEKKKRLALQNPDLYDGDMVGISGPFDADRNVIPGDKFRWPNAKVPYVIDQTLLGYSAVILEGMKNYHDHTCVRFVPRTTEKDYVKLFLGQGCYSAVGRVGGQQMLSLGDGCLYVGTAVHEMGHALGFYHEQSRSDRDEYLTIYFENVQKGMEFNFAKLNPNQNILYTTFDYGSIMIYGNDAFSKDGKSTTMEAKNGQKLLNPFDKKGLTKSDIERVKKMYNC</sequence>
<feature type="binding site" evidence="3">
    <location>
        <position position="149"/>
    </location>
    <ligand>
        <name>Zn(2+)</name>
        <dbReference type="ChEBI" id="CHEBI:29105"/>
        <note>catalytic</note>
    </ligand>
</feature>
<dbReference type="PANTHER" id="PTHR10127:SF883">
    <property type="entry name" value="ZINC METALLOPROTEINASE NAS-8"/>
    <property type="match status" value="1"/>
</dbReference>
<keyword evidence="3 4" id="KW-0378">Hydrolase</keyword>